<dbReference type="InterPro" id="IPR043129">
    <property type="entry name" value="ATPase_NBD"/>
</dbReference>
<dbReference type="InterPro" id="IPR011991">
    <property type="entry name" value="ArsR-like_HTH"/>
</dbReference>
<protein>
    <submittedName>
        <fullName evidence="3">ROK family transcriptional regulator</fullName>
    </submittedName>
</protein>
<keyword evidence="4" id="KW-1185">Reference proteome</keyword>
<dbReference type="SUPFAM" id="SSF46785">
    <property type="entry name" value="Winged helix' DNA-binding domain"/>
    <property type="match status" value="1"/>
</dbReference>
<name>A0ABT7S420_9CELL</name>
<dbReference type="InterPro" id="IPR036388">
    <property type="entry name" value="WH-like_DNA-bd_sf"/>
</dbReference>
<dbReference type="InterPro" id="IPR036390">
    <property type="entry name" value="WH_DNA-bd_sf"/>
</dbReference>
<evidence type="ECO:0000256" key="1">
    <source>
        <dbReference type="ARBA" id="ARBA00006479"/>
    </source>
</evidence>
<gene>
    <name evidence="3" type="ORF">QRT05_03365</name>
</gene>
<evidence type="ECO:0000313" key="3">
    <source>
        <dbReference type="EMBL" id="MDM7830360.1"/>
    </source>
</evidence>
<dbReference type="CDD" id="cd23763">
    <property type="entry name" value="ASKHA_ATPase_ROK"/>
    <property type="match status" value="1"/>
</dbReference>
<dbReference type="Gene3D" id="1.10.10.10">
    <property type="entry name" value="Winged helix-like DNA-binding domain superfamily/Winged helix DNA-binding domain"/>
    <property type="match status" value="1"/>
</dbReference>
<dbReference type="Proteomes" id="UP001321453">
    <property type="component" value="Unassembled WGS sequence"/>
</dbReference>
<dbReference type="SUPFAM" id="SSF53067">
    <property type="entry name" value="Actin-like ATPase domain"/>
    <property type="match status" value="1"/>
</dbReference>
<dbReference type="Gene3D" id="3.30.420.40">
    <property type="match status" value="2"/>
</dbReference>
<accession>A0ABT7S420</accession>
<organism evidence="3 4">
    <name type="scientific">Cellulomonas edaphi</name>
    <dbReference type="NCBI Taxonomy" id="3053468"/>
    <lineage>
        <taxon>Bacteria</taxon>
        <taxon>Bacillati</taxon>
        <taxon>Actinomycetota</taxon>
        <taxon>Actinomycetes</taxon>
        <taxon>Micrococcales</taxon>
        <taxon>Cellulomonadaceae</taxon>
        <taxon>Cellulomonas</taxon>
    </lineage>
</organism>
<dbReference type="Pfam" id="PF12802">
    <property type="entry name" value="MarR_2"/>
    <property type="match status" value="1"/>
</dbReference>
<dbReference type="InterPro" id="IPR000835">
    <property type="entry name" value="HTH_MarR-typ"/>
</dbReference>
<dbReference type="PANTHER" id="PTHR18964:SF149">
    <property type="entry name" value="BIFUNCTIONAL UDP-N-ACETYLGLUCOSAMINE 2-EPIMERASE_N-ACETYLMANNOSAMINE KINASE"/>
    <property type="match status" value="1"/>
</dbReference>
<dbReference type="RefSeq" id="WP_289445257.1">
    <property type="nucleotide sequence ID" value="NZ_JAUCGR010000001.1"/>
</dbReference>
<proteinExistence type="inferred from homology"/>
<feature type="domain" description="HTH marR-type" evidence="2">
    <location>
        <begin position="22"/>
        <end position="68"/>
    </location>
</feature>
<dbReference type="PANTHER" id="PTHR18964">
    <property type="entry name" value="ROK (REPRESSOR, ORF, KINASE) FAMILY"/>
    <property type="match status" value="1"/>
</dbReference>
<evidence type="ECO:0000259" key="2">
    <source>
        <dbReference type="Pfam" id="PF12802"/>
    </source>
</evidence>
<reference evidence="3 4" key="1">
    <citation type="submission" date="2023-06" db="EMBL/GenBank/DDBJ databases">
        <title>Cellulomonas sp. MW9 Whole genome sequence.</title>
        <authorList>
            <person name="Park S."/>
        </authorList>
    </citation>
    <scope>NUCLEOTIDE SEQUENCE [LARGE SCALE GENOMIC DNA]</scope>
    <source>
        <strain evidence="3 4">MW9</strain>
    </source>
</reference>
<sequence length="391" mass="39909">MAGTANQPGTPGLLRAMNDRAALALLLDDGPLTRAQIGDRTGLSKPTASQVVARLEAADLIEVVGSVAATRGPSAVTYGARGGRLHAVAVDVRPHQVVSTVVDPCGTEHPVADVPLAKAASGRSAVSDIRAAIDAACAAAGTDPATVVTAVVGLQGAVDPRTDDLAFTGLMPGWPRRNVRAELEAGLGIPVRIDNDVNLAAVAERNDGSVAPDEDFALLWLGDGLGVALHLRGELHRGAAGGAGEIGYLPVSRSAAQIDPTADDLQDVAGGIAVARVARAHGVRGRRLSDALAALATSPARDAVLTELAPRVAEAVLPVLAVLEPHRVVLGGPTGMAGGQALADQVRSHIRRTTRWSPSISASSVPDQPVLRGARAVIGADLRDRLLDLVT</sequence>
<dbReference type="Pfam" id="PF00480">
    <property type="entry name" value="ROK"/>
    <property type="match status" value="1"/>
</dbReference>
<comment type="caution">
    <text evidence="3">The sequence shown here is derived from an EMBL/GenBank/DDBJ whole genome shotgun (WGS) entry which is preliminary data.</text>
</comment>
<dbReference type="EMBL" id="JAUCGR010000001">
    <property type="protein sequence ID" value="MDM7830360.1"/>
    <property type="molecule type" value="Genomic_DNA"/>
</dbReference>
<dbReference type="InterPro" id="IPR000600">
    <property type="entry name" value="ROK"/>
</dbReference>
<comment type="similarity">
    <text evidence="1">Belongs to the ROK (NagC/XylR) family.</text>
</comment>
<dbReference type="CDD" id="cd00090">
    <property type="entry name" value="HTH_ARSR"/>
    <property type="match status" value="1"/>
</dbReference>
<evidence type="ECO:0000313" key="4">
    <source>
        <dbReference type="Proteomes" id="UP001321453"/>
    </source>
</evidence>